<evidence type="ECO:0000256" key="1">
    <source>
        <dbReference type="SAM" id="MobiDB-lite"/>
    </source>
</evidence>
<dbReference type="AlphaFoldDB" id="A0A2I2KUV6"/>
<sequence>MTTVDGQIPFSGVVYRDAAAACVVDGLAPSDPVVESEHAVRPKASTAAHPATQRRRNLETPTSPDLLNTVQHMNTGGENIGPAMLLTRQAVSAPSRQDSTPPRTGWHEVPFLRQPAHRAQDTSAAPSSPPEMTD</sequence>
<reference evidence="2 3" key="1">
    <citation type="submission" date="2017-06" db="EMBL/GenBank/DDBJ databases">
        <authorList>
            <person name="Kim H.J."/>
            <person name="Triplett B.A."/>
        </authorList>
    </citation>
    <scope>NUCLEOTIDE SEQUENCE [LARGE SCALE GENOMIC DNA]</scope>
    <source>
        <strain evidence="2">FRACA_ARgP5</strain>
    </source>
</reference>
<feature type="compositionally biased region" description="Polar residues" evidence="1">
    <location>
        <begin position="59"/>
        <end position="77"/>
    </location>
</feature>
<proteinExistence type="predicted"/>
<accession>A0A2I2KUV6</accession>
<protein>
    <submittedName>
        <fullName evidence="2">Uncharacterized protein</fullName>
    </submittedName>
</protein>
<dbReference type="Proteomes" id="UP000234331">
    <property type="component" value="Unassembled WGS sequence"/>
</dbReference>
<keyword evidence="3" id="KW-1185">Reference proteome</keyword>
<organism evidence="2 3">
    <name type="scientific">Frankia canadensis</name>
    <dbReference type="NCBI Taxonomy" id="1836972"/>
    <lineage>
        <taxon>Bacteria</taxon>
        <taxon>Bacillati</taxon>
        <taxon>Actinomycetota</taxon>
        <taxon>Actinomycetes</taxon>
        <taxon>Frankiales</taxon>
        <taxon>Frankiaceae</taxon>
        <taxon>Frankia</taxon>
    </lineage>
</organism>
<dbReference type="EMBL" id="FZMO01000258">
    <property type="protein sequence ID" value="SNQ49444.1"/>
    <property type="molecule type" value="Genomic_DNA"/>
</dbReference>
<name>A0A2I2KUV6_9ACTN</name>
<gene>
    <name evidence="2" type="ORF">FRACA_3300005</name>
</gene>
<evidence type="ECO:0000313" key="3">
    <source>
        <dbReference type="Proteomes" id="UP000234331"/>
    </source>
</evidence>
<feature type="compositionally biased region" description="Polar residues" evidence="1">
    <location>
        <begin position="89"/>
        <end position="102"/>
    </location>
</feature>
<feature type="region of interest" description="Disordered" evidence="1">
    <location>
        <begin position="34"/>
        <end position="134"/>
    </location>
</feature>
<evidence type="ECO:0000313" key="2">
    <source>
        <dbReference type="EMBL" id="SNQ49444.1"/>
    </source>
</evidence>